<comment type="similarity">
    <text evidence="2">Belongs to the FUN14 family.</text>
</comment>
<name>A0A067RBX6_ZOONE</name>
<dbReference type="GO" id="GO:0000422">
    <property type="term" value="P:autophagy of mitochondrion"/>
    <property type="evidence" value="ECO:0007669"/>
    <property type="project" value="TreeGrafter"/>
</dbReference>
<dbReference type="AlphaFoldDB" id="A0A067RBX6"/>
<keyword evidence="3" id="KW-0812">Transmembrane</keyword>
<keyword evidence="7" id="KW-1185">Reference proteome</keyword>
<protein>
    <recommendedName>
        <fullName evidence="8">FUN14 domain-containing protein 1</fullName>
    </recommendedName>
</protein>
<organism evidence="6 7">
    <name type="scientific">Zootermopsis nevadensis</name>
    <name type="common">Dampwood termite</name>
    <dbReference type="NCBI Taxonomy" id="136037"/>
    <lineage>
        <taxon>Eukaryota</taxon>
        <taxon>Metazoa</taxon>
        <taxon>Ecdysozoa</taxon>
        <taxon>Arthropoda</taxon>
        <taxon>Hexapoda</taxon>
        <taxon>Insecta</taxon>
        <taxon>Pterygota</taxon>
        <taxon>Neoptera</taxon>
        <taxon>Polyneoptera</taxon>
        <taxon>Dictyoptera</taxon>
        <taxon>Blattodea</taxon>
        <taxon>Blattoidea</taxon>
        <taxon>Termitoidae</taxon>
        <taxon>Termopsidae</taxon>
        <taxon>Zootermopsis</taxon>
    </lineage>
</organism>
<evidence type="ECO:0008006" key="8">
    <source>
        <dbReference type="Google" id="ProtNLM"/>
    </source>
</evidence>
<dbReference type="Pfam" id="PF04930">
    <property type="entry name" value="FUN14"/>
    <property type="match status" value="1"/>
</dbReference>
<evidence type="ECO:0000256" key="1">
    <source>
        <dbReference type="ARBA" id="ARBA00004374"/>
    </source>
</evidence>
<dbReference type="Proteomes" id="UP000027135">
    <property type="component" value="Unassembled WGS sequence"/>
</dbReference>
<keyword evidence="4" id="KW-1133">Transmembrane helix</keyword>
<dbReference type="InterPro" id="IPR007014">
    <property type="entry name" value="FUN14"/>
</dbReference>
<dbReference type="STRING" id="136037.A0A067RBX6"/>
<dbReference type="InParanoid" id="A0A067RBX6"/>
<dbReference type="PANTHER" id="PTHR21346">
    <property type="entry name" value="FUN14 DOMAIN CONTAINING"/>
    <property type="match status" value="1"/>
</dbReference>
<dbReference type="eggNOG" id="KOG4099">
    <property type="taxonomic scope" value="Eukaryota"/>
</dbReference>
<evidence type="ECO:0000256" key="2">
    <source>
        <dbReference type="ARBA" id="ARBA00009160"/>
    </source>
</evidence>
<evidence type="ECO:0000313" key="7">
    <source>
        <dbReference type="Proteomes" id="UP000027135"/>
    </source>
</evidence>
<sequence>DISNGTKGFIDKVLGDVGKSSAVKQLLLGSISGWCTGFITMKVGKLIAVVVGGSIILLQVANHQGYIKVDWDKVHKQVEKVEDKATGHSPKWMEKVRTMIYIELISMILHAVERYVDHKLDKAEDTLKRSERKAKRWYHTFINGEKPYQVKEIHIFLAAFSAGVAIGIASG</sequence>
<dbReference type="FunCoup" id="A0A067RBX6">
    <property type="interactions" value="288"/>
</dbReference>
<gene>
    <name evidence="6" type="ORF">L798_09609</name>
</gene>
<evidence type="ECO:0000256" key="3">
    <source>
        <dbReference type="ARBA" id="ARBA00022692"/>
    </source>
</evidence>
<dbReference type="EMBL" id="KK852804">
    <property type="protein sequence ID" value="KDR16193.1"/>
    <property type="molecule type" value="Genomic_DNA"/>
</dbReference>
<dbReference type="OMA" id="GWATGFT"/>
<evidence type="ECO:0000256" key="5">
    <source>
        <dbReference type="ARBA" id="ARBA00023136"/>
    </source>
</evidence>
<reference evidence="6 7" key="1">
    <citation type="journal article" date="2014" name="Nat. Commun.">
        <title>Molecular traces of alternative social organization in a termite genome.</title>
        <authorList>
            <person name="Terrapon N."/>
            <person name="Li C."/>
            <person name="Robertson H.M."/>
            <person name="Ji L."/>
            <person name="Meng X."/>
            <person name="Booth W."/>
            <person name="Chen Z."/>
            <person name="Childers C.P."/>
            <person name="Glastad K.M."/>
            <person name="Gokhale K."/>
            <person name="Gowin J."/>
            <person name="Gronenberg W."/>
            <person name="Hermansen R.A."/>
            <person name="Hu H."/>
            <person name="Hunt B.G."/>
            <person name="Huylmans A.K."/>
            <person name="Khalil S.M."/>
            <person name="Mitchell R.D."/>
            <person name="Munoz-Torres M.C."/>
            <person name="Mustard J.A."/>
            <person name="Pan H."/>
            <person name="Reese J.T."/>
            <person name="Scharf M.E."/>
            <person name="Sun F."/>
            <person name="Vogel H."/>
            <person name="Xiao J."/>
            <person name="Yang W."/>
            <person name="Yang Z."/>
            <person name="Yang Z."/>
            <person name="Zhou J."/>
            <person name="Zhu J."/>
            <person name="Brent C.S."/>
            <person name="Elsik C.G."/>
            <person name="Goodisman M.A."/>
            <person name="Liberles D.A."/>
            <person name="Roe R.M."/>
            <person name="Vargo E.L."/>
            <person name="Vilcinskas A."/>
            <person name="Wang J."/>
            <person name="Bornberg-Bauer E."/>
            <person name="Korb J."/>
            <person name="Zhang G."/>
            <person name="Liebig J."/>
        </authorList>
    </citation>
    <scope>NUCLEOTIDE SEQUENCE [LARGE SCALE GENOMIC DNA]</scope>
    <source>
        <tissue evidence="6">Whole organism</tissue>
    </source>
</reference>
<dbReference type="GO" id="GO:0005741">
    <property type="term" value="C:mitochondrial outer membrane"/>
    <property type="evidence" value="ECO:0007669"/>
    <property type="project" value="UniProtKB-SubCell"/>
</dbReference>
<keyword evidence="5" id="KW-0472">Membrane</keyword>
<comment type="subcellular location">
    <subcellularLocation>
        <location evidence="1">Mitochondrion outer membrane</location>
        <topology evidence="1">Multi-pass membrane protein</topology>
    </subcellularLocation>
</comment>
<feature type="non-terminal residue" evidence="6">
    <location>
        <position position="1"/>
    </location>
</feature>
<accession>A0A067RBX6</accession>
<dbReference type="PANTHER" id="PTHR21346:SF0">
    <property type="entry name" value="RE45833P"/>
    <property type="match status" value="1"/>
</dbReference>
<evidence type="ECO:0000256" key="4">
    <source>
        <dbReference type="ARBA" id="ARBA00022989"/>
    </source>
</evidence>
<proteinExistence type="inferred from homology"/>
<evidence type="ECO:0000313" key="6">
    <source>
        <dbReference type="EMBL" id="KDR16193.1"/>
    </source>
</evidence>